<feature type="domain" description="DUF4349" evidence="4">
    <location>
        <begin position="79"/>
        <end position="288"/>
    </location>
</feature>
<dbReference type="PROSITE" id="PS51257">
    <property type="entry name" value="PROKAR_LIPOPROTEIN"/>
    <property type="match status" value="1"/>
</dbReference>
<organism evidence="5 6">
    <name type="scientific">Streptomyces toxytricini</name>
    <name type="common">Actinomyces toxytricini</name>
    <dbReference type="NCBI Taxonomy" id="67369"/>
    <lineage>
        <taxon>Bacteria</taxon>
        <taxon>Bacillati</taxon>
        <taxon>Actinomycetota</taxon>
        <taxon>Actinomycetes</taxon>
        <taxon>Kitasatosporales</taxon>
        <taxon>Streptomycetaceae</taxon>
        <taxon>Streptomyces</taxon>
    </lineage>
</organism>
<feature type="transmembrane region" description="Helical" evidence="2">
    <location>
        <begin position="263"/>
        <end position="288"/>
    </location>
</feature>
<keyword evidence="3" id="KW-0732">Signal</keyword>
<dbReference type="Proteomes" id="UP001617351">
    <property type="component" value="Unassembled WGS sequence"/>
</dbReference>
<feature type="chain" id="PRO_5047228447" evidence="3">
    <location>
        <begin position="22"/>
        <end position="337"/>
    </location>
</feature>
<feature type="region of interest" description="Disordered" evidence="1">
    <location>
        <begin position="302"/>
        <end position="337"/>
    </location>
</feature>
<gene>
    <name evidence="5" type="ORF">ACIO7M_22305</name>
</gene>
<evidence type="ECO:0000256" key="1">
    <source>
        <dbReference type="SAM" id="MobiDB-lite"/>
    </source>
</evidence>
<reference evidence="5 6" key="1">
    <citation type="submission" date="2024-10" db="EMBL/GenBank/DDBJ databases">
        <title>The Natural Products Discovery Center: Release of the First 8490 Sequenced Strains for Exploring Actinobacteria Biosynthetic Diversity.</title>
        <authorList>
            <person name="Kalkreuter E."/>
            <person name="Kautsar S.A."/>
            <person name="Yang D."/>
            <person name="Bader C.D."/>
            <person name="Teijaro C.N."/>
            <person name="Fluegel L."/>
            <person name="Davis C.M."/>
            <person name="Simpson J.R."/>
            <person name="Lauterbach L."/>
            <person name="Steele A.D."/>
            <person name="Gui C."/>
            <person name="Meng S."/>
            <person name="Li G."/>
            <person name="Viehrig K."/>
            <person name="Ye F."/>
            <person name="Su P."/>
            <person name="Kiefer A.F."/>
            <person name="Nichols A."/>
            <person name="Cepeda A.J."/>
            <person name="Yan W."/>
            <person name="Fan B."/>
            <person name="Jiang Y."/>
            <person name="Adhikari A."/>
            <person name="Zheng C.-J."/>
            <person name="Schuster L."/>
            <person name="Cowan T.M."/>
            <person name="Smanski M.J."/>
            <person name="Chevrette M.G."/>
            <person name="De Carvalho L.P.S."/>
            <person name="Shen B."/>
        </authorList>
    </citation>
    <scope>NUCLEOTIDE SEQUENCE [LARGE SCALE GENOMIC DNA]</scope>
    <source>
        <strain evidence="5 6">NPDC087220</strain>
    </source>
</reference>
<feature type="region of interest" description="Disordered" evidence="1">
    <location>
        <begin position="51"/>
        <end position="75"/>
    </location>
</feature>
<keyword evidence="2" id="KW-0812">Transmembrane</keyword>
<dbReference type="InterPro" id="IPR025645">
    <property type="entry name" value="DUF4349"/>
</dbReference>
<dbReference type="RefSeq" id="WP_402383660.1">
    <property type="nucleotide sequence ID" value="NZ_JBIUYY010000010.1"/>
</dbReference>
<feature type="signal peptide" evidence="3">
    <location>
        <begin position="1"/>
        <end position="21"/>
    </location>
</feature>
<keyword evidence="2" id="KW-0472">Membrane</keyword>
<dbReference type="Pfam" id="PF14257">
    <property type="entry name" value="DUF4349"/>
    <property type="match status" value="1"/>
</dbReference>
<dbReference type="EMBL" id="JBIUYY010000010">
    <property type="protein sequence ID" value="MFJ2823821.1"/>
    <property type="molecule type" value="Genomic_DNA"/>
</dbReference>
<evidence type="ECO:0000313" key="5">
    <source>
        <dbReference type="EMBL" id="MFJ2823821.1"/>
    </source>
</evidence>
<accession>A0ABW8EPL9</accession>
<feature type="compositionally biased region" description="Low complexity" evidence="1">
    <location>
        <begin position="302"/>
        <end position="324"/>
    </location>
</feature>
<proteinExistence type="predicted"/>
<evidence type="ECO:0000313" key="6">
    <source>
        <dbReference type="Proteomes" id="UP001617351"/>
    </source>
</evidence>
<sequence length="337" mass="33949">MTRTTRTGRRGAAALAGLALAGSLALTGCGADGEAAGSAAADKAAVAPAPKGEARTGAGAAAPPAKAPGAPAPAAVRPHVIRTASLAIETDDAGKALASARTAAEGAGGFVGNESTRRGKDGRMASSMTLRVPSERFDAVLGALEGSGKLLHRKVEAQDVTERVADVDSRVRSQQASVARVREMMERATALGDVVMLEGELSKRQSDLESLLAQQTALKDQTSLGTITVEVSEPQAAAEPAEDDDRPSVWGALRTGWEAFTNVVAYAVVAVALVLPFAVAAAVGVLGFRFLRRRRRGGGAAAAAVPAAAEAPAAPAGPAVPAARDGGDPTESPRLAD</sequence>
<comment type="caution">
    <text evidence="5">The sequence shown here is derived from an EMBL/GenBank/DDBJ whole genome shotgun (WGS) entry which is preliminary data.</text>
</comment>
<name>A0ABW8EPL9_STRT5</name>
<keyword evidence="2" id="KW-1133">Transmembrane helix</keyword>
<protein>
    <submittedName>
        <fullName evidence="5">DUF4349 domain-containing protein</fullName>
    </submittedName>
</protein>
<evidence type="ECO:0000256" key="3">
    <source>
        <dbReference type="SAM" id="SignalP"/>
    </source>
</evidence>
<evidence type="ECO:0000259" key="4">
    <source>
        <dbReference type="Pfam" id="PF14257"/>
    </source>
</evidence>
<keyword evidence="6" id="KW-1185">Reference proteome</keyword>
<evidence type="ECO:0000256" key="2">
    <source>
        <dbReference type="SAM" id="Phobius"/>
    </source>
</evidence>